<evidence type="ECO:0000256" key="1">
    <source>
        <dbReference type="ARBA" id="ARBA00008838"/>
    </source>
</evidence>
<feature type="region of interest" description="Disordered" evidence="6">
    <location>
        <begin position="1"/>
        <end position="28"/>
    </location>
</feature>
<dbReference type="PIRSF" id="PIRSF017302">
    <property type="entry name" value="Gltscr2"/>
    <property type="match status" value="1"/>
</dbReference>
<dbReference type="PANTHER" id="PTHR14211:SF7">
    <property type="entry name" value="RIBOSOME BIOGENESIS PROTEIN NOP53"/>
    <property type="match status" value="1"/>
</dbReference>
<accession>A0ABM0H0Y5</accession>
<evidence type="ECO:0000313" key="8">
    <source>
        <dbReference type="RefSeq" id="XP_002741750.1"/>
    </source>
</evidence>
<feature type="compositionally biased region" description="Basic residues" evidence="6">
    <location>
        <begin position="11"/>
        <end position="26"/>
    </location>
</feature>
<sequence length="452" mass="53285">MAQQSNESPLKTRKRAHGSKNRKKSWKKIDVTDVEEQLEDQRLQLRTGGLVAEKADDQLFFVDKKDKKSDVQVKIKSRLRSKPYRCYPHLHLDPKIPPARRVATRKPKDKCKNKIEIEELEKQGIYTKSKKRKLEQIALDRQRNDEERKKKITDIAAIATYDLWGGKDPLVAVEVNKKTQVEANEHYLKVTKKTRKKIPADYHRKRSSLPAVDVIQPGGSYNPSYDDHQKLLRAALDQELELIEKSKKDERKSRGFTKVLPQEVHNDWLVEMSAGLFDEGDEEEEVEEEDHNDEAKDTEVLPPNAPVRADQKKTPKQRRKEKERKLQEKLLVAKRKEKSKMQDVYRLRRLKAEIAQKEKVTEKKKETRLIKRNDSTKVKKLGRHKYIPPKLNYQVSEELTGNLRLLKPEGSIIHDRYKSLQSRNILEPRVPVKKKRRYKLKVYEKRSYRDFK</sequence>
<evidence type="ECO:0000313" key="7">
    <source>
        <dbReference type="Proteomes" id="UP000694865"/>
    </source>
</evidence>
<evidence type="ECO:0000256" key="5">
    <source>
        <dbReference type="PIRNR" id="PIRNR017302"/>
    </source>
</evidence>
<name>A0ABM0H0Y5_SACKO</name>
<keyword evidence="4 5" id="KW-0539">Nucleus</keyword>
<evidence type="ECO:0000256" key="3">
    <source>
        <dbReference type="ARBA" id="ARBA00022517"/>
    </source>
</evidence>
<feature type="compositionally biased region" description="Acidic residues" evidence="6">
    <location>
        <begin position="279"/>
        <end position="292"/>
    </location>
</feature>
<dbReference type="GeneID" id="100370686"/>
<gene>
    <name evidence="8" type="primary">LOC100370686</name>
</gene>
<dbReference type="RefSeq" id="XP_002741750.1">
    <property type="nucleotide sequence ID" value="XM_002741704.2"/>
</dbReference>
<proteinExistence type="inferred from homology"/>
<comment type="similarity">
    <text evidence="1 5">Belongs to the NOP53 family.</text>
</comment>
<evidence type="ECO:0000256" key="4">
    <source>
        <dbReference type="ARBA" id="ARBA00023242"/>
    </source>
</evidence>
<protein>
    <recommendedName>
        <fullName evidence="2 5">Ribosome biogenesis protein NOP53</fullName>
    </recommendedName>
</protein>
<evidence type="ECO:0000256" key="2">
    <source>
        <dbReference type="ARBA" id="ARBA00018339"/>
    </source>
</evidence>
<evidence type="ECO:0000256" key="6">
    <source>
        <dbReference type="SAM" id="MobiDB-lite"/>
    </source>
</evidence>
<dbReference type="InterPro" id="IPR011687">
    <property type="entry name" value="Nop53/GLTSCR2"/>
</dbReference>
<feature type="region of interest" description="Disordered" evidence="6">
    <location>
        <begin position="279"/>
        <end position="324"/>
    </location>
</feature>
<keyword evidence="3 5" id="KW-0690">Ribosome biogenesis</keyword>
<dbReference type="Proteomes" id="UP000694865">
    <property type="component" value="Unplaced"/>
</dbReference>
<dbReference type="Pfam" id="PF07767">
    <property type="entry name" value="Nop53"/>
    <property type="match status" value="1"/>
</dbReference>
<organism evidence="7 8">
    <name type="scientific">Saccoglossus kowalevskii</name>
    <name type="common">Acorn worm</name>
    <dbReference type="NCBI Taxonomy" id="10224"/>
    <lineage>
        <taxon>Eukaryota</taxon>
        <taxon>Metazoa</taxon>
        <taxon>Hemichordata</taxon>
        <taxon>Enteropneusta</taxon>
        <taxon>Harrimaniidae</taxon>
        <taxon>Saccoglossus</taxon>
    </lineage>
</organism>
<comment type="function">
    <text evidence="5">May play a role in ribosome biogenesis.</text>
</comment>
<keyword evidence="7" id="KW-1185">Reference proteome</keyword>
<reference evidence="8" key="1">
    <citation type="submission" date="2025-08" db="UniProtKB">
        <authorList>
            <consortium name="RefSeq"/>
        </authorList>
    </citation>
    <scope>IDENTIFICATION</scope>
    <source>
        <tissue evidence="8">Testes</tissue>
    </source>
</reference>
<comment type="subcellular location">
    <subcellularLocation>
        <location evidence="5">Nucleus</location>
        <location evidence="5">Nucleolus</location>
    </subcellularLocation>
    <subcellularLocation>
        <location evidence="5">Nucleus</location>
        <location evidence="5">Nucleoplasm</location>
    </subcellularLocation>
</comment>
<dbReference type="PANTHER" id="PTHR14211">
    <property type="entry name" value="GLIOMA SUPPRESSOR CANDIDATE REGION GENE 2"/>
    <property type="match status" value="1"/>
</dbReference>